<keyword evidence="2" id="KW-1185">Reference proteome</keyword>
<evidence type="ECO:0000313" key="1">
    <source>
        <dbReference type="EMBL" id="BBU67835.1"/>
    </source>
</evidence>
<gene>
    <name evidence="1" type="ORF">ICHIAU1_01180</name>
</gene>
<dbReference type="RefSeq" id="WP_162049193.1">
    <property type="nucleotide sequence ID" value="NZ_AP019011.1"/>
</dbReference>
<organism evidence="1 2">
    <name type="scientific">Fluviibacter phosphoraccumulans</name>
    <dbReference type="NCBI Taxonomy" id="1751046"/>
    <lineage>
        <taxon>Bacteria</taxon>
        <taxon>Pseudomonadati</taxon>
        <taxon>Pseudomonadota</taxon>
        <taxon>Betaproteobacteria</taxon>
        <taxon>Rhodocyclales</taxon>
        <taxon>Fluviibacteraceae</taxon>
        <taxon>Fluviibacter</taxon>
    </lineage>
</organism>
<dbReference type="EMBL" id="AP022345">
    <property type="protein sequence ID" value="BBU67835.1"/>
    <property type="molecule type" value="Genomic_DNA"/>
</dbReference>
<dbReference type="AlphaFoldDB" id="A0A679I7N1"/>
<sequence length="145" mass="15878">MTHPSQQHDRTQDDLLAKAVARALDQGNEMLPSRVTARLAQMREQALSHQKQWQSALQLAGQSTHRAVGSLFGDSFGSATDWRRWAASAGILLLTGAFMFWQAQTQIEDLASEDSALLSEALPPNALIDKGFQTWLSTGTPTVTD</sequence>
<dbReference type="Proteomes" id="UP000463961">
    <property type="component" value="Chromosome"/>
</dbReference>
<evidence type="ECO:0000313" key="2">
    <source>
        <dbReference type="Proteomes" id="UP000463961"/>
    </source>
</evidence>
<name>A0A679I7N1_9RHOO</name>
<dbReference type="InterPro" id="IPR022064">
    <property type="entry name" value="DUF3619"/>
</dbReference>
<dbReference type="Pfam" id="PF12279">
    <property type="entry name" value="DUF3619"/>
    <property type="match status" value="1"/>
</dbReference>
<proteinExistence type="predicted"/>
<reference evidence="2" key="1">
    <citation type="submission" date="2020-01" db="EMBL/GenBank/DDBJ databases">
        <title>Phosphoaccumulans saitamaens gen. nov., sp. nov., a polyphosphate accumulating bacterium isolated from surface river water.</title>
        <authorList>
            <person name="Watanabe K."/>
            <person name="Suda W."/>
        </authorList>
    </citation>
    <scope>NUCLEOTIDE SEQUENCE [LARGE SCALE GENOMIC DNA]</scope>
    <source>
        <strain evidence="2">ICHIAU1</strain>
    </source>
</reference>
<protein>
    <submittedName>
        <fullName evidence="1">Uncharacterized protein</fullName>
    </submittedName>
</protein>
<dbReference type="OrthoDB" id="8562153at2"/>
<accession>A0A679I7N1</accession>